<gene>
    <name evidence="1" type="ORF">FHS40_000178</name>
</gene>
<evidence type="ECO:0000313" key="2">
    <source>
        <dbReference type="Proteomes" id="UP000549009"/>
    </source>
</evidence>
<sequence length="34" mass="3956">MVRRALRTAAVFTAVINLTSLIAQYQVKRERSEY</sequence>
<protein>
    <submittedName>
        <fullName evidence="1">Uncharacterized protein</fullName>
    </submittedName>
</protein>
<comment type="caution">
    <text evidence="1">The sequence shown here is derived from an EMBL/GenBank/DDBJ whole genome shotgun (WGS) entry which is preliminary data.</text>
</comment>
<dbReference type="EMBL" id="JACHJD010000001">
    <property type="protein sequence ID" value="MBB5101125.1"/>
    <property type="molecule type" value="Genomic_DNA"/>
</dbReference>
<evidence type="ECO:0000313" key="1">
    <source>
        <dbReference type="EMBL" id="MBB5101125.1"/>
    </source>
</evidence>
<name>A0A7W8ERY1_STRST</name>
<keyword evidence="2" id="KW-1185">Reference proteome</keyword>
<dbReference type="AlphaFoldDB" id="A0A7W8ERY1"/>
<organism evidence="1 2">
    <name type="scientific">Streptomyces spectabilis</name>
    <dbReference type="NCBI Taxonomy" id="68270"/>
    <lineage>
        <taxon>Bacteria</taxon>
        <taxon>Bacillati</taxon>
        <taxon>Actinomycetota</taxon>
        <taxon>Actinomycetes</taxon>
        <taxon>Kitasatosporales</taxon>
        <taxon>Streptomycetaceae</taxon>
        <taxon>Streptomyces</taxon>
    </lineage>
</organism>
<accession>A0A7W8ERY1</accession>
<reference evidence="1 2" key="1">
    <citation type="submission" date="2020-08" db="EMBL/GenBank/DDBJ databases">
        <title>Genomic Encyclopedia of Type Strains, Phase III (KMG-III): the genomes of soil and plant-associated and newly described type strains.</title>
        <authorList>
            <person name="Whitman W."/>
        </authorList>
    </citation>
    <scope>NUCLEOTIDE SEQUENCE [LARGE SCALE GENOMIC DNA]</scope>
    <source>
        <strain evidence="1 2">CECT 3146</strain>
    </source>
</reference>
<proteinExistence type="predicted"/>
<dbReference type="Proteomes" id="UP000549009">
    <property type="component" value="Unassembled WGS sequence"/>
</dbReference>